<evidence type="ECO:0000313" key="4">
    <source>
        <dbReference type="WBParaSite" id="Hba_16372"/>
    </source>
</evidence>
<reference evidence="4" key="1">
    <citation type="submission" date="2016-11" db="UniProtKB">
        <authorList>
            <consortium name="WormBaseParasite"/>
        </authorList>
    </citation>
    <scope>IDENTIFICATION</scope>
</reference>
<evidence type="ECO:0000256" key="2">
    <source>
        <dbReference type="SAM" id="SignalP"/>
    </source>
</evidence>
<keyword evidence="1" id="KW-1133">Transmembrane helix</keyword>
<feature type="chain" id="PRO_5009311136" evidence="2">
    <location>
        <begin position="21"/>
        <end position="115"/>
    </location>
</feature>
<accession>A0A1I7XFT0</accession>
<feature type="transmembrane region" description="Helical" evidence="1">
    <location>
        <begin position="85"/>
        <end position="107"/>
    </location>
</feature>
<keyword evidence="1" id="KW-0472">Membrane</keyword>
<dbReference type="WBParaSite" id="Hba_16372">
    <property type="protein sequence ID" value="Hba_16372"/>
    <property type="gene ID" value="Hba_16372"/>
</dbReference>
<organism evidence="3 4">
    <name type="scientific">Heterorhabditis bacteriophora</name>
    <name type="common">Entomopathogenic nematode worm</name>
    <dbReference type="NCBI Taxonomy" id="37862"/>
    <lineage>
        <taxon>Eukaryota</taxon>
        <taxon>Metazoa</taxon>
        <taxon>Ecdysozoa</taxon>
        <taxon>Nematoda</taxon>
        <taxon>Chromadorea</taxon>
        <taxon>Rhabditida</taxon>
        <taxon>Rhabditina</taxon>
        <taxon>Rhabditomorpha</taxon>
        <taxon>Strongyloidea</taxon>
        <taxon>Heterorhabditidae</taxon>
        <taxon>Heterorhabditis</taxon>
    </lineage>
</organism>
<proteinExistence type="predicted"/>
<evidence type="ECO:0000256" key="1">
    <source>
        <dbReference type="SAM" id="Phobius"/>
    </source>
</evidence>
<protein>
    <submittedName>
        <fullName evidence="4">Conserved plasma membrane protein</fullName>
    </submittedName>
</protein>
<dbReference type="Proteomes" id="UP000095283">
    <property type="component" value="Unplaced"/>
</dbReference>
<feature type="signal peptide" evidence="2">
    <location>
        <begin position="1"/>
        <end position="20"/>
    </location>
</feature>
<keyword evidence="2" id="KW-0732">Signal</keyword>
<name>A0A1I7XFT0_HETBA</name>
<evidence type="ECO:0000313" key="3">
    <source>
        <dbReference type="Proteomes" id="UP000095283"/>
    </source>
</evidence>
<sequence length="115" mass="13249">MLQSLFIPLIAISLPPILFCRSTSRHDVTFVHTFDTREMCMSRCRTMCTQHHSEDLMMPRWHCPVQEDDSAVIEDDSDSGIVNNLFIIVPGIVFGGLLFLFICVSCMQRFFKNDM</sequence>
<dbReference type="AlphaFoldDB" id="A0A1I7XFT0"/>
<keyword evidence="3" id="KW-1185">Reference proteome</keyword>
<keyword evidence="1" id="KW-0812">Transmembrane</keyword>